<comment type="similarity">
    <text evidence="1">Belongs to the ABC transporter superfamily. Ycf16 family.</text>
</comment>
<proteinExistence type="inferred from homology"/>
<dbReference type="InterPro" id="IPR003439">
    <property type="entry name" value="ABC_transporter-like_ATP-bd"/>
</dbReference>
<evidence type="ECO:0000256" key="1">
    <source>
        <dbReference type="ARBA" id="ARBA00006216"/>
    </source>
</evidence>
<dbReference type="PANTHER" id="PTHR43204:SF1">
    <property type="entry name" value="ABC TRANSPORTER I FAMILY MEMBER 6, CHLOROPLASTIC"/>
    <property type="match status" value="1"/>
</dbReference>
<dbReference type="InterPro" id="IPR003593">
    <property type="entry name" value="AAA+_ATPase"/>
</dbReference>
<dbReference type="NCBIfam" id="TIGR01978">
    <property type="entry name" value="sufC"/>
    <property type="match status" value="1"/>
</dbReference>
<protein>
    <submittedName>
        <fullName evidence="5">Fe-S cluster assembly ATPase SufC</fullName>
    </submittedName>
</protein>
<dbReference type="AlphaFoldDB" id="A0A2M7QEP0"/>
<sequence>MLHIEHLAVWVGKKRILHDFSYLFEKNKTYIIMGPNGSGKSTLANVIMGHPQYEANPSSKIILSGKDITRESPEKRAQAGLFLSFQNPLAISGVTVFQLLRAATKGKGDPLSLQKKMYKVASSLKIKKELLERSLNVGASGGEKKKMEVLQAMVLVPSVALFDEVDTGVDIDALKTIASNLSRFRKGKTLILITHNSKIAHYINANTVLILKDGRLVKTGDMKLAARVEKEGFEHF</sequence>
<feature type="domain" description="ABC transporter" evidence="4">
    <location>
        <begin position="2"/>
        <end position="234"/>
    </location>
</feature>
<evidence type="ECO:0000259" key="4">
    <source>
        <dbReference type="PROSITE" id="PS50893"/>
    </source>
</evidence>
<dbReference type="Pfam" id="PF00005">
    <property type="entry name" value="ABC_tran"/>
    <property type="match status" value="1"/>
</dbReference>
<keyword evidence="3" id="KW-0067">ATP-binding</keyword>
<evidence type="ECO:0000256" key="3">
    <source>
        <dbReference type="ARBA" id="ARBA00022840"/>
    </source>
</evidence>
<dbReference type="GO" id="GO:0016887">
    <property type="term" value="F:ATP hydrolysis activity"/>
    <property type="evidence" value="ECO:0007669"/>
    <property type="project" value="InterPro"/>
</dbReference>
<keyword evidence="2" id="KW-0547">Nucleotide-binding</keyword>
<dbReference type="PANTHER" id="PTHR43204">
    <property type="entry name" value="ABC TRANSPORTER I FAMILY MEMBER 6, CHLOROPLASTIC"/>
    <property type="match status" value="1"/>
</dbReference>
<dbReference type="Gene3D" id="3.40.50.300">
    <property type="entry name" value="P-loop containing nucleotide triphosphate hydrolases"/>
    <property type="match status" value="1"/>
</dbReference>
<organism evidence="5 6">
    <name type="scientific">Candidatus Roizmanbacteria bacterium CG_4_10_14_0_8_um_filter_39_9</name>
    <dbReference type="NCBI Taxonomy" id="1974829"/>
    <lineage>
        <taxon>Bacteria</taxon>
        <taxon>Candidatus Roizmaniibacteriota</taxon>
    </lineage>
</organism>
<dbReference type="InterPro" id="IPR027417">
    <property type="entry name" value="P-loop_NTPase"/>
</dbReference>
<evidence type="ECO:0000256" key="2">
    <source>
        <dbReference type="ARBA" id="ARBA00022741"/>
    </source>
</evidence>
<accession>A0A2M7QEP0</accession>
<dbReference type="PROSITE" id="PS50893">
    <property type="entry name" value="ABC_TRANSPORTER_2"/>
    <property type="match status" value="1"/>
</dbReference>
<reference evidence="6" key="1">
    <citation type="submission" date="2017-09" db="EMBL/GenBank/DDBJ databases">
        <title>Depth-based differentiation of microbial function through sediment-hosted aquifers and enrichment of novel symbionts in the deep terrestrial subsurface.</title>
        <authorList>
            <person name="Probst A.J."/>
            <person name="Ladd B."/>
            <person name="Jarett J.K."/>
            <person name="Geller-Mcgrath D.E."/>
            <person name="Sieber C.M.K."/>
            <person name="Emerson J.B."/>
            <person name="Anantharaman K."/>
            <person name="Thomas B.C."/>
            <person name="Malmstrom R."/>
            <person name="Stieglmeier M."/>
            <person name="Klingl A."/>
            <person name="Woyke T."/>
            <person name="Ryan C.M."/>
            <person name="Banfield J.F."/>
        </authorList>
    </citation>
    <scope>NUCLEOTIDE SEQUENCE [LARGE SCALE GENOMIC DNA]</scope>
</reference>
<evidence type="ECO:0000313" key="5">
    <source>
        <dbReference type="EMBL" id="PIY69360.1"/>
    </source>
</evidence>
<dbReference type="SUPFAM" id="SSF52540">
    <property type="entry name" value="P-loop containing nucleoside triphosphate hydrolases"/>
    <property type="match status" value="1"/>
</dbReference>
<name>A0A2M7QEP0_9BACT</name>
<dbReference type="Proteomes" id="UP000230108">
    <property type="component" value="Unassembled WGS sequence"/>
</dbReference>
<dbReference type="InterPro" id="IPR010230">
    <property type="entry name" value="FeS-cluster_ATPase_SufC"/>
</dbReference>
<dbReference type="GO" id="GO:0005524">
    <property type="term" value="F:ATP binding"/>
    <property type="evidence" value="ECO:0007669"/>
    <property type="project" value="UniProtKB-KW"/>
</dbReference>
<comment type="caution">
    <text evidence="5">The sequence shown here is derived from an EMBL/GenBank/DDBJ whole genome shotgun (WGS) entry which is preliminary data.</text>
</comment>
<evidence type="ECO:0000313" key="6">
    <source>
        <dbReference type="Proteomes" id="UP000230108"/>
    </source>
</evidence>
<dbReference type="SMART" id="SM00382">
    <property type="entry name" value="AAA"/>
    <property type="match status" value="1"/>
</dbReference>
<gene>
    <name evidence="5" type="primary">sufC</name>
    <name evidence="5" type="ORF">COY90_01040</name>
</gene>
<dbReference type="EMBL" id="PFLF01000030">
    <property type="protein sequence ID" value="PIY69360.1"/>
    <property type="molecule type" value="Genomic_DNA"/>
</dbReference>